<dbReference type="GO" id="GO:1990904">
    <property type="term" value="C:ribonucleoprotein complex"/>
    <property type="evidence" value="ECO:0007669"/>
    <property type="project" value="UniProtKB-KW"/>
</dbReference>
<evidence type="ECO:0000313" key="7">
    <source>
        <dbReference type="EMBL" id="AKB38011.1"/>
    </source>
</evidence>
<dbReference type="InterPro" id="IPR013025">
    <property type="entry name" value="Ribosomal_uL23-like"/>
</dbReference>
<evidence type="ECO:0000256" key="6">
    <source>
        <dbReference type="HAMAP-Rule" id="MF_01369"/>
    </source>
</evidence>
<dbReference type="GO" id="GO:0006412">
    <property type="term" value="P:translation"/>
    <property type="evidence" value="ECO:0007669"/>
    <property type="project" value="UniProtKB-UniRule"/>
</dbReference>
<keyword evidence="2 6" id="KW-0699">rRNA-binding</keyword>
<sequence length="82" mass="9433">MSSINYPFVTEKAMMLLDENKLQFIVDTRSNKKQILEDVEKMYGFKVKSVRTMTTMKGMKKAVLAFEEPEAAHEIATRIGLM</sequence>
<dbReference type="Proteomes" id="UP000033123">
    <property type="component" value="Chromosome"/>
</dbReference>
<dbReference type="Gene3D" id="3.30.70.330">
    <property type="match status" value="1"/>
</dbReference>
<name>A0A0E3LDX1_9EURY</name>
<reference evidence="7 8" key="1">
    <citation type="submission" date="2014-07" db="EMBL/GenBank/DDBJ databases">
        <title>Methanogenic archaea and the global carbon cycle.</title>
        <authorList>
            <person name="Henriksen J.R."/>
            <person name="Luke J."/>
            <person name="Reinhart S."/>
            <person name="Benedict M.N."/>
            <person name="Youngblut N.D."/>
            <person name="Metcalf M.E."/>
            <person name="Whitaker R.J."/>
            <person name="Metcalf W.W."/>
        </authorList>
    </citation>
    <scope>NUCLEOTIDE SEQUENCE [LARGE SCALE GENOMIC DNA]</scope>
    <source>
        <strain evidence="7 8">C2J</strain>
    </source>
</reference>
<dbReference type="RefSeq" id="WP_011021103.1">
    <property type="nucleotide sequence ID" value="NZ_CP009508.1"/>
</dbReference>
<evidence type="ECO:0000256" key="1">
    <source>
        <dbReference type="ARBA" id="ARBA00006700"/>
    </source>
</evidence>
<dbReference type="Pfam" id="PF00276">
    <property type="entry name" value="Ribosomal_L23"/>
    <property type="match status" value="1"/>
</dbReference>
<dbReference type="GO" id="GO:0005840">
    <property type="term" value="C:ribosome"/>
    <property type="evidence" value="ECO:0007669"/>
    <property type="project" value="UniProtKB-UniRule"/>
</dbReference>
<protein>
    <recommendedName>
        <fullName evidence="6">Large ribosomal subunit protein uL23</fullName>
    </recommendedName>
</protein>
<dbReference type="InterPro" id="IPR012677">
    <property type="entry name" value="Nucleotide-bd_a/b_plait_sf"/>
</dbReference>
<dbReference type="SUPFAM" id="SSF54189">
    <property type="entry name" value="Ribosomal proteins S24e, L23 and L15e"/>
    <property type="match status" value="1"/>
</dbReference>
<dbReference type="NCBIfam" id="NF011118">
    <property type="entry name" value="PRK14548.1"/>
    <property type="match status" value="1"/>
</dbReference>
<keyword evidence="5 6" id="KW-0687">Ribonucleoprotein</keyword>
<dbReference type="PANTHER" id="PTHR11620">
    <property type="entry name" value="60S RIBOSOMAL PROTEIN L23A"/>
    <property type="match status" value="1"/>
</dbReference>
<dbReference type="STRING" id="1434118.MSSAC_3421"/>
<comment type="similarity">
    <text evidence="1 6">Belongs to the universal ribosomal protein uL23 family.</text>
</comment>
<dbReference type="NCBIfam" id="TIGR03636">
    <property type="entry name" value="uL23_arch"/>
    <property type="match status" value="1"/>
</dbReference>
<dbReference type="GO" id="GO:0003735">
    <property type="term" value="F:structural constituent of ribosome"/>
    <property type="evidence" value="ECO:0007669"/>
    <property type="project" value="UniProtKB-UniRule"/>
</dbReference>
<dbReference type="PATRIC" id="fig|1434118.4.peg.4404"/>
<dbReference type="SMR" id="A0A0E3LDX1"/>
<proteinExistence type="inferred from homology"/>
<dbReference type="GO" id="GO:0019843">
    <property type="term" value="F:rRNA binding"/>
    <property type="evidence" value="ECO:0007669"/>
    <property type="project" value="UniProtKB-UniRule"/>
</dbReference>
<dbReference type="KEGG" id="msj:MSSAC_3421"/>
<evidence type="ECO:0000256" key="2">
    <source>
        <dbReference type="ARBA" id="ARBA00022730"/>
    </source>
</evidence>
<dbReference type="AlphaFoldDB" id="A0A0E3LDX1"/>
<evidence type="ECO:0000256" key="4">
    <source>
        <dbReference type="ARBA" id="ARBA00022980"/>
    </source>
</evidence>
<dbReference type="InterPro" id="IPR019985">
    <property type="entry name" value="Ribosomal_uL23"/>
</dbReference>
<evidence type="ECO:0000256" key="3">
    <source>
        <dbReference type="ARBA" id="ARBA00022884"/>
    </source>
</evidence>
<dbReference type="InterPro" id="IPR012678">
    <property type="entry name" value="Ribosomal_uL23/eL15/eS24_sf"/>
</dbReference>
<keyword evidence="3 6" id="KW-0694">RNA-binding</keyword>
<dbReference type="HOGENOM" id="CLU_037562_4_2_2"/>
<dbReference type="FunFam" id="3.30.70.330:FF:000532">
    <property type="entry name" value="50S ribosomal protein L23"/>
    <property type="match status" value="1"/>
</dbReference>
<organism evidence="7 8">
    <name type="scientific">Methanosarcina siciliae C2J</name>
    <dbReference type="NCBI Taxonomy" id="1434118"/>
    <lineage>
        <taxon>Archaea</taxon>
        <taxon>Methanobacteriati</taxon>
        <taxon>Methanobacteriota</taxon>
        <taxon>Stenosarchaea group</taxon>
        <taxon>Methanomicrobia</taxon>
        <taxon>Methanosarcinales</taxon>
        <taxon>Methanosarcinaceae</taxon>
        <taxon>Methanosarcina</taxon>
    </lineage>
</organism>
<evidence type="ECO:0000256" key="5">
    <source>
        <dbReference type="ARBA" id="ARBA00023274"/>
    </source>
</evidence>
<comment type="subunit">
    <text evidence="6">Part of the 50S ribosomal subunit. Contacts protein L29.</text>
</comment>
<accession>A0A0E3LDX1</accession>
<keyword evidence="4 6" id="KW-0689">Ribosomal protein</keyword>
<dbReference type="HAMAP" id="MF_01369_A">
    <property type="entry name" value="Ribosomal_uL23_A"/>
    <property type="match status" value="1"/>
</dbReference>
<dbReference type="GeneID" id="24861902"/>
<evidence type="ECO:0000313" key="8">
    <source>
        <dbReference type="Proteomes" id="UP000033123"/>
    </source>
</evidence>
<comment type="function">
    <text evidence="6">Binds to 23S rRNA. One of the proteins that surrounds the polypeptide exit tunnel on the outside of the ribosome.</text>
</comment>
<gene>
    <name evidence="6" type="primary">rpl23</name>
    <name evidence="7" type="ORF">MSSAC_3421</name>
</gene>
<dbReference type="EMBL" id="CP009508">
    <property type="protein sequence ID" value="AKB38011.1"/>
    <property type="molecule type" value="Genomic_DNA"/>
</dbReference>